<gene>
    <name evidence="1" type="ORF">FLACOL7796_04646</name>
</gene>
<comment type="caution">
    <text evidence="1">The sequence shown here is derived from an EMBL/GenBank/DDBJ whole genome shotgun (WGS) entry which is preliminary data.</text>
</comment>
<dbReference type="NCBIfam" id="TIGR03519">
    <property type="entry name" value="T9SS_PorP_fam"/>
    <property type="match status" value="1"/>
</dbReference>
<protein>
    <recommendedName>
        <fullName evidence="3">Type IX secretion system membrane protein PorP/SprF</fullName>
    </recommendedName>
</protein>
<reference evidence="1 2" key="1">
    <citation type="submission" date="2020-02" db="EMBL/GenBank/DDBJ databases">
        <authorList>
            <person name="Criscuolo A."/>
        </authorList>
    </citation>
    <scope>NUCLEOTIDE SEQUENCE [LARGE SCALE GENOMIC DNA]</scope>
    <source>
        <strain evidence="1">CECT7796</strain>
    </source>
</reference>
<dbReference type="Proteomes" id="UP000474567">
    <property type="component" value="Unassembled WGS sequence"/>
</dbReference>
<evidence type="ECO:0000313" key="2">
    <source>
        <dbReference type="Proteomes" id="UP000474567"/>
    </source>
</evidence>
<sequence length="385" mass="44020">MGNVFNKLDHHLMVGMIFNKLQNLYLNDCRIVVNYMESIKGGAFKVVFFFKKVIFVKSRLKFFILFLVSLNAFSQEGIPVYSDYFADNYYLIFPSMAGASNCHKIRFTARKQWFGQSNTPALQTLSYNGRMDEKSGVGVIVFNDVNGYHSQFGFKSTYAHHIMFSRDEVDLNQLSFGVNVGVNQSQLNKGEFLSSENYDPIFGDMVQRVSYFNFDIGASYNLFNFSFNVVIKNVLDTRRNLYTEYESDNLRKFIVSGGYVFGNIDEVLWEPSFLYQFVDKTKESALDVNLKAYKNLSSGVLWGGVSYRRSFDETKFGNGGGANSQRLQYVTPVLGFNYYNLVFAYSYTYLLGDLHYGTDGLHQLTLGVNLFCKAVKYDCNCPAIN</sequence>
<organism evidence="1 2">
    <name type="scientific">Flavobacterium collinsii</name>
    <dbReference type="NCBI Taxonomy" id="1114861"/>
    <lineage>
        <taxon>Bacteria</taxon>
        <taxon>Pseudomonadati</taxon>
        <taxon>Bacteroidota</taxon>
        <taxon>Flavobacteriia</taxon>
        <taxon>Flavobacteriales</taxon>
        <taxon>Flavobacteriaceae</taxon>
        <taxon>Flavobacterium</taxon>
    </lineage>
</organism>
<accession>A0ABM8KQ21</accession>
<evidence type="ECO:0008006" key="3">
    <source>
        <dbReference type="Google" id="ProtNLM"/>
    </source>
</evidence>
<proteinExistence type="predicted"/>
<name>A0ABM8KQ21_9FLAO</name>
<evidence type="ECO:0000313" key="1">
    <source>
        <dbReference type="EMBL" id="CAA9203212.1"/>
    </source>
</evidence>
<dbReference type="EMBL" id="CADCST010000172">
    <property type="protein sequence ID" value="CAA9203212.1"/>
    <property type="molecule type" value="Genomic_DNA"/>
</dbReference>
<dbReference type="Pfam" id="PF11751">
    <property type="entry name" value="PorP_SprF"/>
    <property type="match status" value="1"/>
</dbReference>
<keyword evidence="2" id="KW-1185">Reference proteome</keyword>
<dbReference type="InterPro" id="IPR019861">
    <property type="entry name" value="PorP/SprF_Bacteroidetes"/>
</dbReference>